<evidence type="ECO:0000313" key="3">
    <source>
        <dbReference type="Proteomes" id="UP001194746"/>
    </source>
</evidence>
<comment type="caution">
    <text evidence="2">The sequence shown here is derived from an EMBL/GenBank/DDBJ whole genome shotgun (WGS) entry which is preliminary data.</text>
</comment>
<protein>
    <recommendedName>
        <fullName evidence="4">Secreted protein</fullName>
    </recommendedName>
</protein>
<accession>A0AAD4CVM5</accession>
<reference evidence="2" key="2">
    <citation type="submission" date="2020-02" db="EMBL/GenBank/DDBJ databases">
        <authorList>
            <person name="Gilchrist C.L.M."/>
            <person name="Chooi Y.-H."/>
        </authorList>
    </citation>
    <scope>NUCLEOTIDE SEQUENCE</scope>
    <source>
        <strain evidence="2">MST-FP2251</strain>
    </source>
</reference>
<organism evidence="2 3">
    <name type="scientific">Aspergillus nanangensis</name>
    <dbReference type="NCBI Taxonomy" id="2582783"/>
    <lineage>
        <taxon>Eukaryota</taxon>
        <taxon>Fungi</taxon>
        <taxon>Dikarya</taxon>
        <taxon>Ascomycota</taxon>
        <taxon>Pezizomycotina</taxon>
        <taxon>Eurotiomycetes</taxon>
        <taxon>Eurotiomycetidae</taxon>
        <taxon>Eurotiales</taxon>
        <taxon>Aspergillaceae</taxon>
        <taxon>Aspergillus</taxon>
        <taxon>Aspergillus subgen. Circumdati</taxon>
    </lineage>
</organism>
<name>A0AAD4CVM5_ASPNN</name>
<reference evidence="2" key="1">
    <citation type="journal article" date="2019" name="Beilstein J. Org. Chem.">
        <title>Nanangenines: drimane sesquiterpenoids as the dominant metabolite cohort of a novel Australian fungus, Aspergillus nanangensis.</title>
        <authorList>
            <person name="Lacey H.J."/>
            <person name="Gilchrist C.L.M."/>
            <person name="Crombie A."/>
            <person name="Kalaitzis J.A."/>
            <person name="Vuong D."/>
            <person name="Rutledge P.J."/>
            <person name="Turner P."/>
            <person name="Pitt J.I."/>
            <person name="Lacey E."/>
            <person name="Chooi Y.H."/>
            <person name="Piggott A.M."/>
        </authorList>
    </citation>
    <scope>NUCLEOTIDE SEQUENCE</scope>
    <source>
        <strain evidence="2">MST-FP2251</strain>
    </source>
</reference>
<gene>
    <name evidence="2" type="ORF">FE257_011717</name>
</gene>
<dbReference type="Proteomes" id="UP001194746">
    <property type="component" value="Unassembled WGS sequence"/>
</dbReference>
<evidence type="ECO:0008006" key="4">
    <source>
        <dbReference type="Google" id="ProtNLM"/>
    </source>
</evidence>
<dbReference type="AlphaFoldDB" id="A0AAD4CVM5"/>
<keyword evidence="1" id="KW-0732">Signal</keyword>
<keyword evidence="3" id="KW-1185">Reference proteome</keyword>
<evidence type="ECO:0000256" key="1">
    <source>
        <dbReference type="SAM" id="SignalP"/>
    </source>
</evidence>
<proteinExistence type="predicted"/>
<sequence length="172" mass="19838">MQFTISSRVAIGFLCVLLFQFSFGTTIEDRYADFHTSLTETHRALSEYHGGFREGYNLLASMERTRNCIKGSYNLLDNLEQYSPDEAAFIGNRTVEILPLVVDCFNLAATKIQYIPHERFRALLRRCTNNNIDKDIRFLLKLRDYCDESLIDAINSGLQDVRDSYFAIQKAI</sequence>
<evidence type="ECO:0000313" key="2">
    <source>
        <dbReference type="EMBL" id="KAF9893287.1"/>
    </source>
</evidence>
<dbReference type="EMBL" id="VCAU01000008">
    <property type="protein sequence ID" value="KAF9893287.1"/>
    <property type="molecule type" value="Genomic_DNA"/>
</dbReference>
<feature type="signal peptide" evidence="1">
    <location>
        <begin position="1"/>
        <end position="24"/>
    </location>
</feature>
<feature type="chain" id="PRO_5042020314" description="Secreted protein" evidence="1">
    <location>
        <begin position="25"/>
        <end position="172"/>
    </location>
</feature>